<dbReference type="Gene3D" id="3.10.129.10">
    <property type="entry name" value="Hotdog Thioesterase"/>
    <property type="match status" value="1"/>
</dbReference>
<protein>
    <submittedName>
        <fullName evidence="3">Acyl-coenzyme A thioesterase PaaI-like protein</fullName>
    </submittedName>
</protein>
<evidence type="ECO:0000256" key="1">
    <source>
        <dbReference type="SAM" id="MobiDB-lite"/>
    </source>
</evidence>
<name>A0A7Y9EBB7_9ACTN</name>
<accession>A0A7Y9EBB7</accession>
<keyword evidence="4" id="KW-1185">Reference proteome</keyword>
<evidence type="ECO:0000313" key="4">
    <source>
        <dbReference type="Proteomes" id="UP000529783"/>
    </source>
</evidence>
<reference evidence="3 4" key="1">
    <citation type="submission" date="2020-07" db="EMBL/GenBank/DDBJ databases">
        <title>Sequencing the genomes of 1000 actinobacteria strains.</title>
        <authorList>
            <person name="Klenk H.-P."/>
        </authorList>
    </citation>
    <scope>NUCLEOTIDE SEQUENCE [LARGE SCALE GENOMIC DNA]</scope>
    <source>
        <strain evidence="3 4">DSM 40398</strain>
    </source>
</reference>
<feature type="region of interest" description="Disordered" evidence="1">
    <location>
        <begin position="91"/>
        <end position="121"/>
    </location>
</feature>
<gene>
    <name evidence="3" type="ORF">BJY14_000612</name>
</gene>
<dbReference type="EMBL" id="JACCBA010000001">
    <property type="protein sequence ID" value="NYD44629.1"/>
    <property type="molecule type" value="Genomic_DNA"/>
</dbReference>
<sequence>MPENEHPEMRDRALGALALARASGVPWLATMARVQAVATGDASVVELRIGCPGPSDAGLVGVAMLADLALGAALRSQVGARRALPTLTLTLELDPDPPRPWTSVRARSEPPRGGLGRTHGTVLSGETVVGRCLATFAVPGSAARLDPLPWEVPEAVTPPAHSTAELLTDAEQAVLTAMPTLDAEHGRPWADALLAKACQDGPDGRFLHPNAAMLNRSGQVQGAVLFWFAAASSEVDGHLVSGHIQFLTPADPWTSLLARPVTVHETRRTVFVHTEVSQRGQPVASADFVFRRTARKP</sequence>
<dbReference type="AlphaFoldDB" id="A0A7Y9EBB7"/>
<evidence type="ECO:0000259" key="2">
    <source>
        <dbReference type="Pfam" id="PF13622"/>
    </source>
</evidence>
<dbReference type="InterPro" id="IPR029069">
    <property type="entry name" value="HotDog_dom_sf"/>
</dbReference>
<dbReference type="RefSeq" id="WP_179842184.1">
    <property type="nucleotide sequence ID" value="NZ_JACCBA010000001.1"/>
</dbReference>
<comment type="caution">
    <text evidence="3">The sequence shown here is derived from an EMBL/GenBank/DDBJ whole genome shotgun (WGS) entry which is preliminary data.</text>
</comment>
<dbReference type="InterPro" id="IPR049449">
    <property type="entry name" value="TesB_ACOT8-like_N"/>
</dbReference>
<dbReference type="Proteomes" id="UP000529783">
    <property type="component" value="Unassembled WGS sequence"/>
</dbReference>
<organism evidence="3 4">
    <name type="scientific">Actinomadura luteofluorescens</name>
    <dbReference type="NCBI Taxonomy" id="46163"/>
    <lineage>
        <taxon>Bacteria</taxon>
        <taxon>Bacillati</taxon>
        <taxon>Actinomycetota</taxon>
        <taxon>Actinomycetes</taxon>
        <taxon>Streptosporangiales</taxon>
        <taxon>Thermomonosporaceae</taxon>
        <taxon>Actinomadura</taxon>
    </lineage>
</organism>
<feature type="domain" description="Acyl-CoA thioesterase-like N-terminal HotDog" evidence="2">
    <location>
        <begin position="229"/>
        <end position="290"/>
    </location>
</feature>
<evidence type="ECO:0000313" key="3">
    <source>
        <dbReference type="EMBL" id="NYD44629.1"/>
    </source>
</evidence>
<dbReference type="SUPFAM" id="SSF54637">
    <property type="entry name" value="Thioesterase/thiol ester dehydrase-isomerase"/>
    <property type="match status" value="1"/>
</dbReference>
<dbReference type="Pfam" id="PF13622">
    <property type="entry name" value="4HBT_3"/>
    <property type="match status" value="1"/>
</dbReference>
<proteinExistence type="predicted"/>